<feature type="compositionally biased region" description="Polar residues" evidence="1">
    <location>
        <begin position="1"/>
        <end position="15"/>
    </location>
</feature>
<name>A0A9X9LWB0_GULGU</name>
<dbReference type="AlphaFoldDB" id="A0A9X9LWB0"/>
<sequence>KLESCSLSPPQSPDTGFSPPAGEERTQEVTHKDSTCNAASFGPTEKGHRGKRVSEQRWGKLNPPGVGA</sequence>
<accession>A0A9X9LWB0</accession>
<dbReference type="Proteomes" id="UP000269945">
    <property type="component" value="Unassembled WGS sequence"/>
</dbReference>
<comment type="caution">
    <text evidence="2">The sequence shown here is derived from an EMBL/GenBank/DDBJ whole genome shotgun (WGS) entry which is preliminary data.</text>
</comment>
<evidence type="ECO:0000313" key="2">
    <source>
        <dbReference type="EMBL" id="VCW97900.1"/>
    </source>
</evidence>
<dbReference type="EMBL" id="CYRY02023546">
    <property type="protein sequence ID" value="VCW97900.1"/>
    <property type="molecule type" value="Genomic_DNA"/>
</dbReference>
<feature type="region of interest" description="Disordered" evidence="1">
    <location>
        <begin position="1"/>
        <end position="68"/>
    </location>
</feature>
<feature type="compositionally biased region" description="Basic and acidic residues" evidence="1">
    <location>
        <begin position="22"/>
        <end position="34"/>
    </location>
</feature>
<organism evidence="2 3">
    <name type="scientific">Gulo gulo</name>
    <name type="common">Wolverine</name>
    <name type="synonym">Gluton</name>
    <dbReference type="NCBI Taxonomy" id="48420"/>
    <lineage>
        <taxon>Eukaryota</taxon>
        <taxon>Metazoa</taxon>
        <taxon>Chordata</taxon>
        <taxon>Craniata</taxon>
        <taxon>Vertebrata</taxon>
        <taxon>Euteleostomi</taxon>
        <taxon>Mammalia</taxon>
        <taxon>Eutheria</taxon>
        <taxon>Laurasiatheria</taxon>
        <taxon>Carnivora</taxon>
        <taxon>Caniformia</taxon>
        <taxon>Musteloidea</taxon>
        <taxon>Mustelidae</taxon>
        <taxon>Guloninae</taxon>
        <taxon>Gulo</taxon>
    </lineage>
</organism>
<evidence type="ECO:0000313" key="3">
    <source>
        <dbReference type="Proteomes" id="UP000269945"/>
    </source>
</evidence>
<keyword evidence="3" id="KW-1185">Reference proteome</keyword>
<protein>
    <submittedName>
        <fullName evidence="2">Uncharacterized protein</fullName>
    </submittedName>
</protein>
<reference evidence="2 3" key="1">
    <citation type="submission" date="2018-10" db="EMBL/GenBank/DDBJ databases">
        <authorList>
            <person name="Ekblom R."/>
            <person name="Jareborg N."/>
        </authorList>
    </citation>
    <scope>NUCLEOTIDE SEQUENCE [LARGE SCALE GENOMIC DNA]</scope>
    <source>
        <tissue evidence="2">Muscle</tissue>
    </source>
</reference>
<feature type="non-terminal residue" evidence="2">
    <location>
        <position position="1"/>
    </location>
</feature>
<proteinExistence type="predicted"/>
<gene>
    <name evidence="2" type="ORF">BN2614_LOCUS3</name>
</gene>
<evidence type="ECO:0000256" key="1">
    <source>
        <dbReference type="SAM" id="MobiDB-lite"/>
    </source>
</evidence>